<dbReference type="SUPFAM" id="SSF51322">
    <property type="entry name" value="Cyanovirin-N"/>
    <property type="match status" value="1"/>
</dbReference>
<dbReference type="Proteomes" id="UP001220324">
    <property type="component" value="Unassembled WGS sequence"/>
</dbReference>
<accession>A0AAD6GEL8</accession>
<dbReference type="InterPro" id="IPR011058">
    <property type="entry name" value="Cyanovirin-N"/>
</dbReference>
<protein>
    <recommendedName>
        <fullName evidence="1">Cyanovirin-N domain-containing protein</fullName>
    </recommendedName>
</protein>
<dbReference type="EMBL" id="JAQIZZ010000006">
    <property type="protein sequence ID" value="KAJ5537882.1"/>
    <property type="molecule type" value="Genomic_DNA"/>
</dbReference>
<dbReference type="AlphaFoldDB" id="A0AAD6GEL8"/>
<gene>
    <name evidence="2" type="ORF">N7494_007361</name>
</gene>
<comment type="caution">
    <text evidence="2">The sequence shown here is derived from an EMBL/GenBank/DDBJ whole genome shotgun (WGS) entry which is preliminary data.</text>
</comment>
<keyword evidence="3" id="KW-1185">Reference proteome</keyword>
<dbReference type="Gene3D" id="2.30.60.10">
    <property type="entry name" value="Cyanovirin-N"/>
    <property type="match status" value="1"/>
</dbReference>
<evidence type="ECO:0000313" key="3">
    <source>
        <dbReference type="Proteomes" id="UP001220324"/>
    </source>
</evidence>
<sequence length="146" mass="16288">MILIINTNQLDFQPKRQPLQSTIMQFSLKSLGMMSLFVLAVSGSKFANTCENIESFGTTLSADCREYEQGTMTQSRIDLNRCVKNNKGSLKCGKNGNYQGSCINCTLRGNTEMECMCRNVAEGHRFVRTQIDLNKCISNNHGQLGC</sequence>
<feature type="domain" description="Cyanovirin-N" evidence="1">
    <location>
        <begin position="45"/>
        <end position="146"/>
    </location>
</feature>
<dbReference type="Pfam" id="PF08881">
    <property type="entry name" value="CVNH"/>
    <property type="match status" value="1"/>
</dbReference>
<organism evidence="2 3">
    <name type="scientific">Penicillium frequentans</name>
    <dbReference type="NCBI Taxonomy" id="3151616"/>
    <lineage>
        <taxon>Eukaryota</taxon>
        <taxon>Fungi</taxon>
        <taxon>Dikarya</taxon>
        <taxon>Ascomycota</taxon>
        <taxon>Pezizomycotina</taxon>
        <taxon>Eurotiomycetes</taxon>
        <taxon>Eurotiomycetidae</taxon>
        <taxon>Eurotiales</taxon>
        <taxon>Aspergillaceae</taxon>
        <taxon>Penicillium</taxon>
    </lineage>
</organism>
<proteinExistence type="predicted"/>
<evidence type="ECO:0000313" key="2">
    <source>
        <dbReference type="EMBL" id="KAJ5537882.1"/>
    </source>
</evidence>
<reference evidence="2 3" key="1">
    <citation type="journal article" date="2023" name="IMA Fungus">
        <title>Comparative genomic study of the Penicillium genus elucidates a diverse pangenome and 15 lateral gene transfer events.</title>
        <authorList>
            <person name="Petersen C."/>
            <person name="Sorensen T."/>
            <person name="Nielsen M.R."/>
            <person name="Sondergaard T.E."/>
            <person name="Sorensen J.L."/>
            <person name="Fitzpatrick D.A."/>
            <person name="Frisvad J.C."/>
            <person name="Nielsen K.L."/>
        </authorList>
    </citation>
    <scope>NUCLEOTIDE SEQUENCE [LARGE SCALE GENOMIC DNA]</scope>
    <source>
        <strain evidence="2 3">IBT 35679</strain>
    </source>
</reference>
<evidence type="ECO:0000259" key="1">
    <source>
        <dbReference type="SMART" id="SM01111"/>
    </source>
</evidence>
<name>A0AAD6GEL8_9EURO</name>
<dbReference type="SMART" id="SM01111">
    <property type="entry name" value="CVNH"/>
    <property type="match status" value="1"/>
</dbReference>
<dbReference type="InterPro" id="IPR036673">
    <property type="entry name" value="Cyanovirin-N_sf"/>
</dbReference>